<evidence type="ECO:0000313" key="2">
    <source>
        <dbReference type="Proteomes" id="UP000030786"/>
    </source>
</evidence>
<dbReference type="AlphaFoldDB" id="A0AAU8RGY3"/>
<dbReference type="KEGG" id="cbat:M666_12715"/>
<dbReference type="RefSeq" id="WP_029446160.1">
    <property type="nucleotide sequence ID" value="NZ_CP009976.1"/>
</dbReference>
<protein>
    <recommendedName>
        <fullName evidence="3">Lipoprotein</fullName>
    </recommendedName>
</protein>
<dbReference type="Proteomes" id="UP000030786">
    <property type="component" value="Chromosome"/>
</dbReference>
<gene>
    <name evidence="1" type="ORF">M666_12715</name>
</gene>
<organism evidence="1 2">
    <name type="scientific">Cellulophaga baltica 18</name>
    <dbReference type="NCBI Taxonomy" id="1348584"/>
    <lineage>
        <taxon>Bacteria</taxon>
        <taxon>Pseudomonadati</taxon>
        <taxon>Bacteroidota</taxon>
        <taxon>Flavobacteriia</taxon>
        <taxon>Flavobacteriales</taxon>
        <taxon>Flavobacteriaceae</taxon>
        <taxon>Cellulophaga</taxon>
    </lineage>
</organism>
<proteinExistence type="predicted"/>
<evidence type="ECO:0000313" key="1">
    <source>
        <dbReference type="EMBL" id="AIZ42366.1"/>
    </source>
</evidence>
<accession>A0AAU8RGY3</accession>
<reference evidence="1 2" key="1">
    <citation type="journal article" date="2014" name="Environ. Microbiol.">
        <title>Contrasting genomic patterns and infection strategies of two co-existing Bacteroidetes podovirus genera.</title>
        <authorList>
            <person name="Holmfeldt K."/>
            <person name="Howard-Varona C."/>
            <person name="Solonenko N."/>
            <person name="Sullivan M.B."/>
        </authorList>
    </citation>
    <scope>NUCLEOTIDE SEQUENCE [LARGE SCALE GENOMIC DNA]</scope>
    <source>
        <strain evidence="1 2">18</strain>
    </source>
</reference>
<name>A0AAU8RGY3_9FLAO</name>
<dbReference type="GeneID" id="78061602"/>
<evidence type="ECO:0008006" key="3">
    <source>
        <dbReference type="Google" id="ProtNLM"/>
    </source>
</evidence>
<dbReference type="PROSITE" id="PS51257">
    <property type="entry name" value="PROKAR_LIPOPROTEIN"/>
    <property type="match status" value="1"/>
</dbReference>
<sequence>MKKEISVIILFIVLVSCSEAKNKKEYNATIQEEQNLSLEKIDRKDSVFLNLSPNMTNAEFENAVQNQTVSNVKDKNFQILIEQKVLNFKILKSQNAISLKYYSEGVSKDEKSTTPIEKYYDELISIFRKKYERYELGDFTNKSSFQYFTKEYLKNKKNDSLILQNLIKYDFDKNNYVMFKDSVKTIMIGHSFEHNLFSSLVKKSKRNNLEIYNHTIEIDYFLTKNFDSLKIDILTNYQKHVLGVEKDKLLRKKIKEDNQNQLNKNIDNL</sequence>
<dbReference type="EMBL" id="CP009976">
    <property type="protein sequence ID" value="AIZ42366.1"/>
    <property type="molecule type" value="Genomic_DNA"/>
</dbReference>